<organism evidence="1 2">
    <name type="scientific">Parabacteroides faecis</name>
    <dbReference type="NCBI Taxonomy" id="1217282"/>
    <lineage>
        <taxon>Bacteria</taxon>
        <taxon>Pseudomonadati</taxon>
        <taxon>Bacteroidota</taxon>
        <taxon>Bacteroidia</taxon>
        <taxon>Bacteroidales</taxon>
        <taxon>Tannerellaceae</taxon>
        <taxon>Parabacteroides</taxon>
    </lineage>
</organism>
<sequence>MFLIVLFTDKTNTSAGRLQEYETFFKKNTRKSDKPPIPGITINYAQID</sequence>
<dbReference type="Proteomes" id="UP000533637">
    <property type="component" value="Unassembled WGS sequence"/>
</dbReference>
<proteinExistence type="predicted"/>
<keyword evidence="2" id="KW-1185">Reference proteome</keyword>
<gene>
    <name evidence="1" type="ORF">GGQ57_002854</name>
</gene>
<protein>
    <submittedName>
        <fullName evidence="1">Uncharacterized protein</fullName>
    </submittedName>
</protein>
<name>A0ABR6KND6_9BACT</name>
<dbReference type="EMBL" id="JACHOC010000005">
    <property type="protein sequence ID" value="MBB4622945.1"/>
    <property type="molecule type" value="Genomic_DNA"/>
</dbReference>
<evidence type="ECO:0000313" key="2">
    <source>
        <dbReference type="Proteomes" id="UP000533637"/>
    </source>
</evidence>
<comment type="caution">
    <text evidence="1">The sequence shown here is derived from an EMBL/GenBank/DDBJ whole genome shotgun (WGS) entry which is preliminary data.</text>
</comment>
<evidence type="ECO:0000313" key="1">
    <source>
        <dbReference type="EMBL" id="MBB4622945.1"/>
    </source>
</evidence>
<accession>A0ABR6KND6</accession>
<reference evidence="1 2" key="1">
    <citation type="submission" date="2020-08" db="EMBL/GenBank/DDBJ databases">
        <title>Genomic Encyclopedia of Type Strains, Phase IV (KMG-IV): sequencing the most valuable type-strain genomes for metagenomic binning, comparative biology and taxonomic classification.</title>
        <authorList>
            <person name="Goeker M."/>
        </authorList>
    </citation>
    <scope>NUCLEOTIDE SEQUENCE [LARGE SCALE GENOMIC DNA]</scope>
    <source>
        <strain evidence="1 2">DSM 102983</strain>
    </source>
</reference>